<keyword evidence="6" id="KW-0677">Repeat</keyword>
<dbReference type="EMBL" id="HG739146">
    <property type="protein sequence ID" value="CDP12111.1"/>
    <property type="molecule type" value="Genomic_DNA"/>
</dbReference>
<feature type="transmembrane region" description="Helical" evidence="13">
    <location>
        <begin position="444"/>
        <end position="471"/>
    </location>
</feature>
<feature type="transmembrane region" description="Helical" evidence="13">
    <location>
        <begin position="1149"/>
        <end position="1169"/>
    </location>
</feature>
<evidence type="ECO:0000256" key="11">
    <source>
        <dbReference type="ARBA" id="ARBA00023136"/>
    </source>
</evidence>
<dbReference type="PROSITE" id="PS50893">
    <property type="entry name" value="ABC_TRANSPORTER_2"/>
    <property type="match status" value="2"/>
</dbReference>
<feature type="transmembrane region" description="Helical" evidence="13">
    <location>
        <begin position="1061"/>
        <end position="1080"/>
    </location>
</feature>
<dbReference type="Pfam" id="PF00664">
    <property type="entry name" value="ABC_membrane"/>
    <property type="match status" value="2"/>
</dbReference>
<feature type="domain" description="ABC transporter" evidence="14">
    <location>
        <begin position="1240"/>
        <end position="1474"/>
    </location>
</feature>
<evidence type="ECO:0000259" key="14">
    <source>
        <dbReference type="PROSITE" id="PS50893"/>
    </source>
</evidence>
<organism evidence="16 17">
    <name type="scientific">Coffea canephora</name>
    <name type="common">Robusta coffee</name>
    <dbReference type="NCBI Taxonomy" id="49390"/>
    <lineage>
        <taxon>Eukaryota</taxon>
        <taxon>Viridiplantae</taxon>
        <taxon>Streptophyta</taxon>
        <taxon>Embryophyta</taxon>
        <taxon>Tracheophyta</taxon>
        <taxon>Spermatophyta</taxon>
        <taxon>Magnoliopsida</taxon>
        <taxon>eudicotyledons</taxon>
        <taxon>Gunneridae</taxon>
        <taxon>Pentapetalae</taxon>
        <taxon>asterids</taxon>
        <taxon>lamiids</taxon>
        <taxon>Gentianales</taxon>
        <taxon>Rubiaceae</taxon>
        <taxon>Ixoroideae</taxon>
        <taxon>Gardenieae complex</taxon>
        <taxon>Bertiereae - Coffeeae clade</taxon>
        <taxon>Coffeeae</taxon>
        <taxon>Coffea</taxon>
    </lineage>
</organism>
<evidence type="ECO:0000256" key="12">
    <source>
        <dbReference type="ARBA" id="ARBA00034018"/>
    </source>
</evidence>
<evidence type="ECO:0000256" key="3">
    <source>
        <dbReference type="ARBA" id="ARBA00012191"/>
    </source>
</evidence>
<dbReference type="PROSITE" id="PS00211">
    <property type="entry name" value="ABC_TRANSPORTER_1"/>
    <property type="match status" value="1"/>
</dbReference>
<dbReference type="InterPro" id="IPR056228">
    <property type="entry name" value="ABCC10-like_N"/>
</dbReference>
<evidence type="ECO:0000256" key="9">
    <source>
        <dbReference type="ARBA" id="ARBA00022967"/>
    </source>
</evidence>
<proteinExistence type="inferred from homology"/>
<dbReference type="PhylomeDB" id="A0A068UUL5"/>
<evidence type="ECO:0000256" key="2">
    <source>
        <dbReference type="ARBA" id="ARBA00009726"/>
    </source>
</evidence>
<comment type="subcellular location">
    <subcellularLocation>
        <location evidence="1">Membrane</location>
        <topology evidence="1">Multi-pass membrane protein</topology>
    </subcellularLocation>
</comment>
<feature type="domain" description="ABC transmembrane type-1" evidence="15">
    <location>
        <begin position="319"/>
        <end position="599"/>
    </location>
</feature>
<evidence type="ECO:0000256" key="7">
    <source>
        <dbReference type="ARBA" id="ARBA00022741"/>
    </source>
</evidence>
<sequence length="1539" mass="172044">MDFWIVVCGKNECQKNNFESGCSSGIMAITDPSSCANHILVISANILLSFILIFAFFRGNSSRRVVADSGLQGRRFISLLSFSCLFVNAGIACIYIGLGTWMIGKKLSSNQSLSPLHSWLVLLFQGFTWLLLSVFVLSKKSQYRAPFISVVKLCFFTAFLAGFLCILSLMQLIVDKLVSLKGVLDVLRFPGALLLLFCAVHVKKHSEIGKDTSVEAYYEPPRGEEAGFSSTMSLNDRITQFAEAGILHKMSFSWLDPLLKKGKEKTLEDEDVPLLRPQDRAETCYSLFKDQLNKHERNKICDQSSILRSLVYCQRKAIVISGLFALVKIVTFSSGPVFLYAFIDLSEGKEVFKYEGYALTAGLFLAKCLESLAERQWFFWTRLIGLQVQSSLTAAIFKKQFRLSNAAKHIHSSGEIMNYVTVDAHKIGELPYYFHQIWTTGLQIGMALVIMFYAIGQATFPALVVIVLSMLGNSPVAKLQHKYLHQLMVAQDRMLKAITEALAHMKVLKFYAWETHFKDIIGLLRKEEWKCLVKVQAQKGYYMLLFWSTPIIVSAVTFWSCYLLNIPLTTSSAFTFLATIRIVQEPIRSIPDVLGVFIEAKVSFSRIAKFLVAPELQSSPIHHGPQGFDIEHSILINAKRISWDIHSLNPSLVYINLLVKPGQKVAICGEVGSGKSTLLAAILGEVPCIDGRVEVHGKVAYVSQVAWIQTGTIQQNILFGSTMDQQKYQDVLKQSCLLKDLDMLPFGDKTVIGERGVNLSGGQKQRVQLARALYQEADIYLLDDPFSAVDAHTASTLFNEYVIGALFKKTVLLVTHQVDFLPVFDSILLMSKGKILKEATYSKLLDSSQEFRNLVHAHSEAAMSAGHSSQKRQKTSQDVIQQIHSGEQLAAPLWEQLIKEEEREIGYTGLKPYVQYLSQSNGFFYLSLGVLSHLVYIIGQLIQNLWLATNLQDSSLSELKLLSIYSFIGCGMALSLLLRSCVIVLLGLRASTTIYSKFMDSHFRAPMSFYDSTPLGRILSRVSSDLSVVDLDLSPRFSMAFASTMNTYFSLGILAFLTWPILFVIIPTVCVTILIQIYYYSSVKELIRIHGTTKSSVASYLSESIVGAMTIRAFGEEDRFFLDSLKLIDRNQSSFSHSFSANEWLMQRLELLCAIILSSSALALTLLPLGASESGYIGMALSYALSLNLYLASSVQTQCMLENSIVSVERLEQYMHIPSEAPEVIESNRPPPNWPYIGKVDIQDLKVRYRPNAPLVLKGITCTFEGGHKVGIVGRTGSGKSTLISAIFRLVEPADGAILIDDQDISTFGVHDLRSHLAIIPQDPTLFGGSIRYNLDPLSEHNDQEIWEVLRKCQLGDVVEKKEGGLDSFVTQDGSNWSMGQRQLFCLGRALVKRRKILVLDEATASIDNATDSLIQKTIRSEFSDCTVITVAHRIPTVMDCTMVLALRDGNVVEYDEPMKLITEENSLFGQLVKEYWLRSEHAKPDFYCNFKIYNVFHPSQTGFLQWCWNVLLCASPHSTTGLLALVLPTMGRKVNFPP</sequence>
<dbReference type="InterPro" id="IPR050173">
    <property type="entry name" value="ABC_transporter_C-like"/>
</dbReference>
<feature type="transmembrane region" description="Helical" evidence="13">
    <location>
        <begin position="39"/>
        <end position="57"/>
    </location>
</feature>
<dbReference type="STRING" id="49390.A0A068UUL5"/>
<evidence type="ECO:0000256" key="13">
    <source>
        <dbReference type="SAM" id="Phobius"/>
    </source>
</evidence>
<dbReference type="Gene3D" id="1.20.1560.10">
    <property type="entry name" value="ABC transporter type 1, transmembrane domain"/>
    <property type="match status" value="2"/>
</dbReference>
<dbReference type="SUPFAM" id="SSF52540">
    <property type="entry name" value="P-loop containing nucleoside triphosphate hydrolases"/>
    <property type="match status" value="2"/>
</dbReference>
<dbReference type="FunFam" id="3.40.50.300:FF:000169">
    <property type="entry name" value="ABC transporter C family member 3"/>
    <property type="match status" value="1"/>
</dbReference>
<protein>
    <recommendedName>
        <fullName evidence="3">ABC-type xenobiotic transporter</fullName>
        <ecNumber evidence="3">7.6.2.2</ecNumber>
    </recommendedName>
</protein>
<evidence type="ECO:0000256" key="10">
    <source>
        <dbReference type="ARBA" id="ARBA00022989"/>
    </source>
</evidence>
<dbReference type="PANTHER" id="PTHR24223">
    <property type="entry name" value="ATP-BINDING CASSETTE SUB-FAMILY C"/>
    <property type="match status" value="1"/>
</dbReference>
<dbReference type="EC" id="7.6.2.2" evidence="3"/>
<feature type="transmembrane region" description="Helical" evidence="13">
    <location>
        <begin position="540"/>
        <end position="560"/>
    </location>
</feature>
<evidence type="ECO:0000256" key="8">
    <source>
        <dbReference type="ARBA" id="ARBA00022840"/>
    </source>
</evidence>
<feature type="transmembrane region" description="Helical" evidence="13">
    <location>
        <begin position="923"/>
        <end position="942"/>
    </location>
</feature>
<keyword evidence="5 13" id="KW-0812">Transmembrane</keyword>
<keyword evidence="11 13" id="KW-0472">Membrane</keyword>
<feature type="transmembrane region" description="Helical" evidence="13">
    <location>
        <begin position="150"/>
        <end position="174"/>
    </location>
</feature>
<evidence type="ECO:0000256" key="4">
    <source>
        <dbReference type="ARBA" id="ARBA00022448"/>
    </source>
</evidence>
<dbReference type="GO" id="GO:0005524">
    <property type="term" value="F:ATP binding"/>
    <property type="evidence" value="ECO:0007669"/>
    <property type="project" value="UniProtKB-KW"/>
</dbReference>
<dbReference type="FunFam" id="1.20.1560.10:FF:000002">
    <property type="entry name" value="ABC transporter C family member 5"/>
    <property type="match status" value="1"/>
</dbReference>
<dbReference type="OrthoDB" id="6500128at2759"/>
<evidence type="ECO:0000259" key="15">
    <source>
        <dbReference type="PROSITE" id="PS50929"/>
    </source>
</evidence>
<dbReference type="InterPro" id="IPR017871">
    <property type="entry name" value="ABC_transporter-like_CS"/>
</dbReference>
<dbReference type="InterPro" id="IPR027417">
    <property type="entry name" value="P-loop_NTPase"/>
</dbReference>
<dbReference type="PROSITE" id="PS50929">
    <property type="entry name" value="ABC_TM1F"/>
    <property type="match status" value="2"/>
</dbReference>
<dbReference type="GO" id="GO:0016887">
    <property type="term" value="F:ATP hydrolysis activity"/>
    <property type="evidence" value="ECO:0007669"/>
    <property type="project" value="InterPro"/>
</dbReference>
<dbReference type="InterPro" id="IPR036640">
    <property type="entry name" value="ABC1_TM_sf"/>
</dbReference>
<feature type="domain" description="ABC transporter" evidence="14">
    <location>
        <begin position="636"/>
        <end position="857"/>
    </location>
</feature>
<dbReference type="GO" id="GO:0016020">
    <property type="term" value="C:membrane"/>
    <property type="evidence" value="ECO:0007669"/>
    <property type="project" value="UniProtKB-SubCell"/>
</dbReference>
<comment type="similarity">
    <text evidence="2">Belongs to the ABC transporter superfamily. ABCC family. Conjugate transporter (TC 3.A.1.208) subfamily.</text>
</comment>
<keyword evidence="4" id="KW-0813">Transport</keyword>
<feature type="transmembrane region" description="Helical" evidence="13">
    <location>
        <begin position="186"/>
        <end position="202"/>
    </location>
</feature>
<evidence type="ECO:0000256" key="5">
    <source>
        <dbReference type="ARBA" id="ARBA00022692"/>
    </source>
</evidence>
<feature type="domain" description="ABC transmembrane type-1" evidence="15">
    <location>
        <begin position="936"/>
        <end position="1203"/>
    </location>
</feature>
<feature type="transmembrane region" description="Helical" evidence="13">
    <location>
        <begin position="962"/>
        <end position="988"/>
    </location>
</feature>
<dbReference type="PANTHER" id="PTHR24223:SF462">
    <property type="entry name" value="ABC-TYPE XENOBIOTIC TRANSPORTER"/>
    <property type="match status" value="1"/>
</dbReference>
<dbReference type="InterPro" id="IPR044726">
    <property type="entry name" value="ABCC_6TM_D2"/>
</dbReference>
<dbReference type="InterPro" id="IPR003593">
    <property type="entry name" value="AAA+_ATPase"/>
</dbReference>
<dbReference type="Pfam" id="PF00005">
    <property type="entry name" value="ABC_tran"/>
    <property type="match status" value="2"/>
</dbReference>
<dbReference type="Pfam" id="PF24358">
    <property type="entry name" value="ABCC10_N"/>
    <property type="match status" value="1"/>
</dbReference>
<dbReference type="Proteomes" id="UP000295252">
    <property type="component" value="Chromosome X"/>
</dbReference>
<feature type="transmembrane region" description="Helical" evidence="13">
    <location>
        <begin position="118"/>
        <end position="138"/>
    </location>
</feature>
<dbReference type="FunFam" id="1.20.1560.10:FF:000003">
    <property type="entry name" value="ABC transporter C family member 10"/>
    <property type="match status" value="1"/>
</dbReference>
<dbReference type="InterPro" id="IPR011527">
    <property type="entry name" value="ABC1_TM_dom"/>
</dbReference>
<dbReference type="InterPro" id="IPR003439">
    <property type="entry name" value="ABC_transporter-like_ATP-bd"/>
</dbReference>
<dbReference type="FunFam" id="3.40.50.300:FF:000508">
    <property type="entry name" value="ABC transporter C family member 5"/>
    <property type="match status" value="1"/>
</dbReference>
<feature type="transmembrane region" description="Helical" evidence="13">
    <location>
        <begin position="77"/>
        <end position="98"/>
    </location>
</feature>
<dbReference type="CDD" id="cd18580">
    <property type="entry name" value="ABC_6TM_ABCC_D2"/>
    <property type="match status" value="1"/>
</dbReference>
<dbReference type="Gramene" id="CDP12111">
    <property type="protein sequence ID" value="CDP12111"/>
    <property type="gene ID" value="GSCOC_T00035500001"/>
</dbReference>
<dbReference type="SUPFAM" id="SSF90123">
    <property type="entry name" value="ABC transporter transmembrane region"/>
    <property type="match status" value="2"/>
</dbReference>
<keyword evidence="10 13" id="KW-1133">Transmembrane helix</keyword>
<keyword evidence="17" id="KW-1185">Reference proteome</keyword>
<keyword evidence="8" id="KW-0067">ATP-binding</keyword>
<keyword evidence="7" id="KW-0547">Nucleotide-binding</keyword>
<evidence type="ECO:0000313" key="16">
    <source>
        <dbReference type="EMBL" id="CDP12111.1"/>
    </source>
</evidence>
<evidence type="ECO:0000313" key="17">
    <source>
        <dbReference type="Proteomes" id="UP000295252"/>
    </source>
</evidence>
<evidence type="ECO:0000256" key="6">
    <source>
        <dbReference type="ARBA" id="ARBA00022737"/>
    </source>
</evidence>
<dbReference type="Gene3D" id="3.40.50.300">
    <property type="entry name" value="P-loop containing nucleotide triphosphate hydrolases"/>
    <property type="match status" value="2"/>
</dbReference>
<gene>
    <name evidence="16" type="ORF">GSCOC_T00035500001</name>
</gene>
<dbReference type="InParanoid" id="A0A068UUL5"/>
<dbReference type="GO" id="GO:0008559">
    <property type="term" value="F:ABC-type xenobiotic transporter activity"/>
    <property type="evidence" value="ECO:0007669"/>
    <property type="project" value="UniProtKB-EC"/>
</dbReference>
<accession>A0A068UUL5</accession>
<dbReference type="OMA" id="YWLAANI"/>
<comment type="catalytic activity">
    <reaction evidence="12">
        <text>ATP + H2O + xenobioticSide 1 = ADP + phosphate + xenobioticSide 2.</text>
        <dbReference type="EC" id="7.6.2.2"/>
    </reaction>
</comment>
<reference evidence="17" key="1">
    <citation type="journal article" date="2014" name="Science">
        <title>The coffee genome provides insight into the convergent evolution of caffeine biosynthesis.</title>
        <authorList>
            <person name="Denoeud F."/>
            <person name="Carretero-Paulet L."/>
            <person name="Dereeper A."/>
            <person name="Droc G."/>
            <person name="Guyot R."/>
            <person name="Pietrella M."/>
            <person name="Zheng C."/>
            <person name="Alberti A."/>
            <person name="Anthony F."/>
            <person name="Aprea G."/>
            <person name="Aury J.M."/>
            <person name="Bento P."/>
            <person name="Bernard M."/>
            <person name="Bocs S."/>
            <person name="Campa C."/>
            <person name="Cenci A."/>
            <person name="Combes M.C."/>
            <person name="Crouzillat D."/>
            <person name="Da Silva C."/>
            <person name="Daddiego L."/>
            <person name="De Bellis F."/>
            <person name="Dussert S."/>
            <person name="Garsmeur O."/>
            <person name="Gayraud T."/>
            <person name="Guignon V."/>
            <person name="Jahn K."/>
            <person name="Jamilloux V."/>
            <person name="Joet T."/>
            <person name="Labadie K."/>
            <person name="Lan T."/>
            <person name="Leclercq J."/>
            <person name="Lepelley M."/>
            <person name="Leroy T."/>
            <person name="Li L.T."/>
            <person name="Librado P."/>
            <person name="Lopez L."/>
            <person name="Munoz A."/>
            <person name="Noel B."/>
            <person name="Pallavicini A."/>
            <person name="Perrotta G."/>
            <person name="Poncet V."/>
            <person name="Pot D."/>
            <person name="Priyono X."/>
            <person name="Rigoreau M."/>
            <person name="Rouard M."/>
            <person name="Rozas J."/>
            <person name="Tranchant-Dubreuil C."/>
            <person name="VanBuren R."/>
            <person name="Zhang Q."/>
            <person name="Andrade A.C."/>
            <person name="Argout X."/>
            <person name="Bertrand B."/>
            <person name="de Kochko A."/>
            <person name="Graziosi G."/>
            <person name="Henry R.J."/>
            <person name="Jayarama X."/>
            <person name="Ming R."/>
            <person name="Nagai C."/>
            <person name="Rounsley S."/>
            <person name="Sankoff D."/>
            <person name="Giuliano G."/>
            <person name="Albert V.A."/>
            <person name="Wincker P."/>
            <person name="Lashermes P."/>
        </authorList>
    </citation>
    <scope>NUCLEOTIDE SEQUENCE [LARGE SCALE GENOMIC DNA]</scope>
    <source>
        <strain evidence="17">cv. DH200-94</strain>
    </source>
</reference>
<dbReference type="SMART" id="SM00382">
    <property type="entry name" value="AAA"/>
    <property type="match status" value="2"/>
</dbReference>
<dbReference type="CDD" id="cd03244">
    <property type="entry name" value="ABCC_MRP_domain2"/>
    <property type="match status" value="1"/>
</dbReference>
<dbReference type="CDD" id="cd03250">
    <property type="entry name" value="ABCC_MRP_domain1"/>
    <property type="match status" value="1"/>
</dbReference>
<evidence type="ECO:0000256" key="1">
    <source>
        <dbReference type="ARBA" id="ARBA00004141"/>
    </source>
</evidence>
<feature type="transmembrane region" description="Helical" evidence="13">
    <location>
        <begin position="317"/>
        <end position="343"/>
    </location>
</feature>
<keyword evidence="9" id="KW-1278">Translocase</keyword>
<dbReference type="InterPro" id="IPR044746">
    <property type="entry name" value="ABCC_6TM_D1"/>
</dbReference>
<dbReference type="CDD" id="cd18579">
    <property type="entry name" value="ABC_6TM_ABCC_D1"/>
    <property type="match status" value="1"/>
</dbReference>
<name>A0A068UUL5_COFCA</name>